<evidence type="ECO:0000313" key="1">
    <source>
        <dbReference type="EMBL" id="SEW24436.1"/>
    </source>
</evidence>
<sequence>MPLLLLILCCREPLRTPVAEQSPSADKFAVSISGKAAPIDIIPLIKLLGKSDTSSFVKDSFQLDNICVVSLTGNNNLSYVFIHEQRWQLLDSVDDWLDFRLEDANGDHIPDVMASGHPDIHGMGSSYIYLHHADSFVRVSMPGRVCAAKYDSASQVLRSYYVSGARGVHNKEEYRWKDDHLFLFRGVEMDMTRETEIITTWYHAVGNTIVNDRRRRDGESYDTAFWPLYNP</sequence>
<dbReference type="STRING" id="29529.SAMN04488122_1359"/>
<dbReference type="EMBL" id="FOJG01000001">
    <property type="protein sequence ID" value="SEW24436.1"/>
    <property type="molecule type" value="Genomic_DNA"/>
</dbReference>
<gene>
    <name evidence="1" type="ORF">SAMN04488122_1359</name>
</gene>
<evidence type="ECO:0000313" key="2">
    <source>
        <dbReference type="Proteomes" id="UP000199310"/>
    </source>
</evidence>
<protein>
    <submittedName>
        <fullName evidence="1">Uncharacterized protein</fullName>
    </submittedName>
</protein>
<reference evidence="2" key="1">
    <citation type="submission" date="2016-10" db="EMBL/GenBank/DDBJ databases">
        <authorList>
            <person name="Varghese N."/>
            <person name="Submissions S."/>
        </authorList>
    </citation>
    <scope>NUCLEOTIDE SEQUENCE [LARGE SCALE GENOMIC DNA]</scope>
    <source>
        <strain evidence="2">DSM 3695</strain>
    </source>
</reference>
<accession>A0A1I0QBL4</accession>
<dbReference type="AlphaFoldDB" id="A0A1I0QBL4"/>
<dbReference type="Proteomes" id="UP000199310">
    <property type="component" value="Unassembled WGS sequence"/>
</dbReference>
<name>A0A1I0QBL4_9BACT</name>
<keyword evidence="2" id="KW-1185">Reference proteome</keyword>
<proteinExistence type="predicted"/>
<organism evidence="1 2">
    <name type="scientific">Chitinophaga arvensicola</name>
    <dbReference type="NCBI Taxonomy" id="29529"/>
    <lineage>
        <taxon>Bacteria</taxon>
        <taxon>Pseudomonadati</taxon>
        <taxon>Bacteroidota</taxon>
        <taxon>Chitinophagia</taxon>
        <taxon>Chitinophagales</taxon>
        <taxon>Chitinophagaceae</taxon>
        <taxon>Chitinophaga</taxon>
    </lineage>
</organism>